<keyword evidence="5" id="KW-1185">Reference proteome</keyword>
<organism evidence="4 5">
    <name type="scientific">Scleromatobacter humisilvae</name>
    <dbReference type="NCBI Taxonomy" id="2897159"/>
    <lineage>
        <taxon>Bacteria</taxon>
        <taxon>Pseudomonadati</taxon>
        <taxon>Pseudomonadota</taxon>
        <taxon>Betaproteobacteria</taxon>
        <taxon>Burkholderiales</taxon>
        <taxon>Sphaerotilaceae</taxon>
        <taxon>Scleromatobacter</taxon>
    </lineage>
</organism>
<dbReference type="PANTHER" id="PTHR40763">
    <property type="entry name" value="MEMBRANE PROTEIN-RELATED"/>
    <property type="match status" value="1"/>
</dbReference>
<keyword evidence="1" id="KW-1133">Transmembrane helix</keyword>
<dbReference type="Pfam" id="PF09922">
    <property type="entry name" value="LiaF-like_C"/>
    <property type="match status" value="1"/>
</dbReference>
<dbReference type="InterPro" id="IPR054331">
    <property type="entry name" value="LiaF_TM"/>
</dbReference>
<accession>A0A9X1YEB3</accession>
<evidence type="ECO:0000313" key="4">
    <source>
        <dbReference type="EMBL" id="MCK9684428.1"/>
    </source>
</evidence>
<evidence type="ECO:0000256" key="1">
    <source>
        <dbReference type="SAM" id="Phobius"/>
    </source>
</evidence>
<dbReference type="EMBL" id="JAJLJH010000001">
    <property type="protein sequence ID" value="MCK9684428.1"/>
    <property type="molecule type" value="Genomic_DNA"/>
</dbReference>
<dbReference type="Pfam" id="PF22570">
    <property type="entry name" value="LiaF-TM"/>
    <property type="match status" value="1"/>
</dbReference>
<dbReference type="InterPro" id="IPR024425">
    <property type="entry name" value="LiaF-like_C"/>
</dbReference>
<feature type="transmembrane region" description="Helical" evidence="1">
    <location>
        <begin position="12"/>
        <end position="28"/>
    </location>
</feature>
<feature type="transmembrane region" description="Helical" evidence="1">
    <location>
        <begin position="93"/>
        <end position="111"/>
    </location>
</feature>
<gene>
    <name evidence="4" type="ORF">LPC04_01755</name>
</gene>
<feature type="domain" description="Cell wall-active antibiotics response LiaF-like C-terminal" evidence="2">
    <location>
        <begin position="148"/>
        <end position="213"/>
    </location>
</feature>
<feature type="domain" description="LiaF transmembrane" evidence="3">
    <location>
        <begin position="14"/>
        <end position="109"/>
    </location>
</feature>
<evidence type="ECO:0000259" key="3">
    <source>
        <dbReference type="Pfam" id="PF22570"/>
    </source>
</evidence>
<reference evidence="4" key="1">
    <citation type="submission" date="2021-11" db="EMBL/GenBank/DDBJ databases">
        <title>BS-T2-15 a new species belonging to the Comamonadaceae family isolated from the soil of a French oak forest.</title>
        <authorList>
            <person name="Mieszkin S."/>
            <person name="Alain K."/>
        </authorList>
    </citation>
    <scope>NUCLEOTIDE SEQUENCE</scope>
    <source>
        <strain evidence="4">BS-T2-15</strain>
    </source>
</reference>
<dbReference type="AlphaFoldDB" id="A0A9X1YEB3"/>
<evidence type="ECO:0000313" key="5">
    <source>
        <dbReference type="Proteomes" id="UP001139353"/>
    </source>
</evidence>
<feature type="transmembrane region" description="Helical" evidence="1">
    <location>
        <begin position="65"/>
        <end position="87"/>
    </location>
</feature>
<keyword evidence="1" id="KW-0812">Transmembrane</keyword>
<sequence>MSRDPLNRQRSRLVFGVFIIVVGLFALLDNLHVFDSRLVQPFWPLVFVAMGALRLSQNDGHAKHYIFGVALMVVGTGMTLNNLGLIHFQWRDLWPVALILVGLNVLTRGFTRGTDGQPLPRPRPGQRDERFEHGTSIDASAMMSGIVLKNDSQEFTGGEINAVMGAVEIDLRQAAIATEAVLHLSVIMGGVEIRVPREWSVSVNGTPMLGGIEDKTAPPMAPGKRLIIEGSVIMGGVEITN</sequence>
<comment type="caution">
    <text evidence="4">The sequence shown here is derived from an EMBL/GenBank/DDBJ whole genome shotgun (WGS) entry which is preliminary data.</text>
</comment>
<dbReference type="RefSeq" id="WP_275680458.1">
    <property type="nucleotide sequence ID" value="NZ_JAJLJH010000001.1"/>
</dbReference>
<name>A0A9X1YEB3_9BURK</name>
<dbReference type="Proteomes" id="UP001139353">
    <property type="component" value="Unassembled WGS sequence"/>
</dbReference>
<dbReference type="PANTHER" id="PTHR40763:SF5">
    <property type="entry name" value="MEMBRANE PROTEIN"/>
    <property type="match status" value="1"/>
</dbReference>
<keyword evidence="1" id="KW-0472">Membrane</keyword>
<proteinExistence type="predicted"/>
<protein>
    <submittedName>
        <fullName evidence="4">Cell wall-active antibiotics response protein</fullName>
    </submittedName>
</protein>
<evidence type="ECO:0000259" key="2">
    <source>
        <dbReference type="Pfam" id="PF09922"/>
    </source>
</evidence>